<dbReference type="InterPro" id="IPR001202">
    <property type="entry name" value="WW_dom"/>
</dbReference>
<dbReference type="Pfam" id="PF01728">
    <property type="entry name" value="FtsJ"/>
    <property type="match status" value="1"/>
</dbReference>
<dbReference type="GO" id="GO:0004483">
    <property type="term" value="F:methyltransferase cap1 activity"/>
    <property type="evidence" value="ECO:0007669"/>
    <property type="project" value="UniProtKB-UniRule"/>
</dbReference>
<keyword evidence="9" id="KW-0539">Nucleus</keyword>
<dbReference type="EC" id="2.1.1.57" evidence="2 9"/>
<evidence type="ECO:0000256" key="6">
    <source>
        <dbReference type="ARBA" id="ARBA00022691"/>
    </source>
</evidence>
<evidence type="ECO:0000256" key="1">
    <source>
        <dbReference type="ARBA" id="ARBA00002664"/>
    </source>
</evidence>
<protein>
    <recommendedName>
        <fullName evidence="3 9">Cap-specific mRNA (nucleoside-2'-O-)-methyltransferase 1</fullName>
        <ecNumber evidence="2 9">2.1.1.57</ecNumber>
    </recommendedName>
    <alternativeName>
        <fullName evidence="9">Cap1 2'O-ribose methyltransferase 1</fullName>
    </alternativeName>
</protein>
<dbReference type="InterPro" id="IPR050851">
    <property type="entry name" value="mRNA_Cap_2O-Ribose_MeTrfase"/>
</dbReference>
<dbReference type="GO" id="GO:0005737">
    <property type="term" value="C:cytoplasm"/>
    <property type="evidence" value="ECO:0007669"/>
    <property type="project" value="TreeGrafter"/>
</dbReference>
<dbReference type="PROSITE" id="PS51613">
    <property type="entry name" value="SAM_MT_RRMJ"/>
    <property type="match status" value="1"/>
</dbReference>
<dbReference type="GO" id="GO:0003676">
    <property type="term" value="F:nucleic acid binding"/>
    <property type="evidence" value="ECO:0007669"/>
    <property type="project" value="UniProtKB-UniRule"/>
</dbReference>
<evidence type="ECO:0000256" key="3">
    <source>
        <dbReference type="ARBA" id="ARBA00021136"/>
    </source>
</evidence>
<dbReference type="EMBL" id="LR784033">
    <property type="protein sequence ID" value="CAB3231947.1"/>
    <property type="molecule type" value="mRNA"/>
</dbReference>
<dbReference type="AlphaFoldDB" id="A0A6F9DAE6"/>
<feature type="domain" description="RrmJ-type SAM-dependent 2'-O-MTase" evidence="12">
    <location>
        <begin position="234"/>
        <end position="445"/>
    </location>
</feature>
<dbReference type="SMART" id="SM00456">
    <property type="entry name" value="WW"/>
    <property type="match status" value="1"/>
</dbReference>
<comment type="subcellular location">
    <subcellularLocation>
        <location evidence="9">Nucleus</location>
    </subcellularLocation>
</comment>
<dbReference type="InterPro" id="IPR002877">
    <property type="entry name" value="RNA_MeTrfase_FtsJ_dom"/>
</dbReference>
<evidence type="ECO:0000256" key="5">
    <source>
        <dbReference type="ARBA" id="ARBA00022664"/>
    </source>
</evidence>
<dbReference type="PANTHER" id="PTHR16121:SF0">
    <property type="entry name" value="CAP-SPECIFIC MRNA (NUCLEOSIDE-2'-O-)-METHYLTRANSFERASE 1"/>
    <property type="match status" value="1"/>
</dbReference>
<comment type="function">
    <text evidence="9">S-adenosyl-L-methionine-dependent methyltransferase that mediates RNA cap1 2'-O-ribose methylation to the 5'-cap structure of RNAs. Methylates the ribose of the first nucleotide of a m(7)GpppG-capped mRNA to produce m(7)GpppNmp (cap1).</text>
</comment>
<dbReference type="Gene3D" id="2.20.70.10">
    <property type="match status" value="1"/>
</dbReference>
<feature type="compositionally biased region" description="Polar residues" evidence="10">
    <location>
        <begin position="76"/>
        <end position="86"/>
    </location>
</feature>
<keyword evidence="5 9" id="KW-0507">mRNA processing</keyword>
<keyword evidence="7 9" id="KW-0506">mRNA capping</keyword>
<evidence type="ECO:0000256" key="10">
    <source>
        <dbReference type="SAM" id="MobiDB-lite"/>
    </source>
</evidence>
<evidence type="ECO:0000259" key="12">
    <source>
        <dbReference type="PROSITE" id="PS51613"/>
    </source>
</evidence>
<dbReference type="Pfam" id="PF01585">
    <property type="entry name" value="G-patch"/>
    <property type="match status" value="1"/>
</dbReference>
<evidence type="ECO:0000256" key="4">
    <source>
        <dbReference type="ARBA" id="ARBA00022603"/>
    </source>
</evidence>
<dbReference type="FunFam" id="3.40.50.12760:FF:000004">
    <property type="entry name" value="FtsJ-like methyltransferase"/>
    <property type="match status" value="1"/>
</dbReference>
<dbReference type="GO" id="GO:0005634">
    <property type="term" value="C:nucleus"/>
    <property type="evidence" value="ECO:0007669"/>
    <property type="project" value="UniProtKB-SubCell"/>
</dbReference>
<reference evidence="13" key="1">
    <citation type="submission" date="2020-04" db="EMBL/GenBank/DDBJ databases">
        <authorList>
            <person name="Neveu A P."/>
        </authorList>
    </citation>
    <scope>NUCLEOTIDE SEQUENCE</scope>
    <source>
        <tissue evidence="13">Whole embryo</tissue>
    </source>
</reference>
<dbReference type="InterPro" id="IPR000467">
    <property type="entry name" value="G_patch_dom"/>
</dbReference>
<keyword evidence="4 9" id="KW-0489">Methyltransferase</keyword>
<evidence type="ECO:0000256" key="8">
    <source>
        <dbReference type="ARBA" id="ARBA00049042"/>
    </source>
</evidence>
<dbReference type="PANTHER" id="PTHR16121">
    <property type="entry name" value="CAP-SPECIFIC MRNA (NUCLEOSIDE-2'-O-)-METHYLTRANSFERASE 1-RELATED"/>
    <property type="match status" value="1"/>
</dbReference>
<dbReference type="GO" id="GO:0006370">
    <property type="term" value="P:7-methylguanosine mRNA capping"/>
    <property type="evidence" value="ECO:0007669"/>
    <property type="project" value="UniProtKB-UniRule"/>
</dbReference>
<feature type="region of interest" description="Disordered" evidence="10">
    <location>
        <begin position="1"/>
        <end position="86"/>
    </location>
</feature>
<evidence type="ECO:0000256" key="2">
    <source>
        <dbReference type="ARBA" id="ARBA00011923"/>
    </source>
</evidence>
<dbReference type="InterPro" id="IPR025816">
    <property type="entry name" value="RrmJ-type_MeTrfase"/>
</dbReference>
<sequence length="833" mass="94863">MASLSHSDSDDSDDSDSSDQYGLRDQTISSYHSNNTTISPERKRKMVLNRDANSTESSDDSETEPPVKQGRFDDGQPTSSLTQMKQMGNYSDFSSKMMMKMGYKAGEGLGKEGQGRVDIVQASQQKGRRGLGLRIRTEDKEVVVDWTDEKPASSKEEVEWMSEYTGEIPDEEELEDWITDGKQKLKIDDETRFCDRKTLQTLLTCKSIFDDLEGFEMRKARSRSNPYELIKGAIFLNRAAMKMANMDHCFNYMFTAPKGLQPNQLLYFADVCAGPGGFSEYVLWRKKWKSKGFGFTLKGNNDFKLNDFFAANSELFEPHYGVGGKDGTGDIMNGQNLEEFQRFVHDNTDDEGVHFVMADGGFSVEGQENIQEILTKQLLLCQFACALSILREEGSFVCKTFDLFTPFSVGLVYLLRIAFRRVAIFKPVTSRPANSERYVVCEGYRDPGRRIGNYLLDINEALNGMKNTGRDVTEVVPFEIMSEDIDFINYFKRSNESLADQQCKALAKIHAFYKNSELMESTQNQMRTECLKLWSIPDRVRAAPPRSDAASLFKKLTGLDDPTSLINGRWEELRMENIKCLERVYNYKCYVSGSQSSLIVSMGGSRVFYWNPRAMKWSHLTQVKCNIPRDTILEVEIVDELKGEGKSQRRSCALHVVDGVMLAGDDISSRNFSERAQCIAMFVKAITKPTLPYLSIVRAKQIHRLEEIDQVFTRMSMRHVKGGGQIPRLCCNILGTDLCFLPSGLTFIKFCKDPWSMAFSRSRKQKYFYNERTRQSVFECPPDFNANYQLCASTRVIWPWGGEVKIHPNQQRHRADLVSADQISQFVASHTAH</sequence>
<evidence type="ECO:0000259" key="11">
    <source>
        <dbReference type="PROSITE" id="PS50174"/>
    </source>
</evidence>
<evidence type="ECO:0000313" key="13">
    <source>
        <dbReference type="EMBL" id="CAB3231947.1"/>
    </source>
</evidence>
<dbReference type="InterPro" id="IPR029063">
    <property type="entry name" value="SAM-dependent_MTases_sf"/>
</dbReference>
<keyword evidence="6 9" id="KW-0949">S-adenosyl-L-methionine</keyword>
<comment type="function">
    <text evidence="1">S-adenosyl-L-methionine-dependent methyltransferase that mediates mRNA cap1 2'-O-ribose methylation to the 5'-cap structure of mRNAs. Methylates the ribose of the first nucleotide of a m(7)GpppG-capped mRNA and small nuclear RNA (snRNA) to produce m(7)GpppRm (cap1). Displays a preference for cap0 transcripts. Cap1 modification is linked to higher levels of translation. May be involved in the interferon response pathway.</text>
</comment>
<name>A0A6F9DAE6_9ASCI</name>
<proteinExistence type="evidence at transcript level"/>
<dbReference type="GO" id="GO:0016556">
    <property type="term" value="P:mRNA modification"/>
    <property type="evidence" value="ECO:0007669"/>
    <property type="project" value="UniProtKB-UniRule"/>
</dbReference>
<evidence type="ECO:0000256" key="9">
    <source>
        <dbReference type="RuleBase" id="RU368012"/>
    </source>
</evidence>
<feature type="domain" description="G-patch" evidence="11">
    <location>
        <begin position="90"/>
        <end position="136"/>
    </location>
</feature>
<dbReference type="CDD" id="cd00201">
    <property type="entry name" value="WW"/>
    <property type="match status" value="1"/>
</dbReference>
<comment type="catalytic activity">
    <reaction evidence="8 9">
        <text>a 5'-end (N(7)-methyl 5'-triphosphoguanosine)-ribonucleoside in mRNA + S-adenosyl-L-methionine = a 5'-end (N(7)-methyl 5'-triphosphoguanosine)-(2'-O-methyl-ribonucleoside) in mRNA + S-adenosyl-L-homocysteine + H(+)</text>
        <dbReference type="Rhea" id="RHEA:67020"/>
        <dbReference type="Rhea" id="RHEA-COMP:17167"/>
        <dbReference type="Rhea" id="RHEA-COMP:17168"/>
        <dbReference type="ChEBI" id="CHEBI:15378"/>
        <dbReference type="ChEBI" id="CHEBI:57856"/>
        <dbReference type="ChEBI" id="CHEBI:59789"/>
        <dbReference type="ChEBI" id="CHEBI:156461"/>
        <dbReference type="ChEBI" id="CHEBI:167609"/>
        <dbReference type="EC" id="2.1.1.57"/>
    </reaction>
</comment>
<gene>
    <name evidence="13" type="primary">Cmtr1</name>
</gene>
<dbReference type="SUPFAM" id="SSF53335">
    <property type="entry name" value="S-adenosyl-L-methionine-dependent methyltransferases"/>
    <property type="match status" value="1"/>
</dbReference>
<dbReference type="PROSITE" id="PS50174">
    <property type="entry name" value="G_PATCH"/>
    <property type="match status" value="1"/>
</dbReference>
<evidence type="ECO:0000256" key="7">
    <source>
        <dbReference type="ARBA" id="ARBA00023042"/>
    </source>
</evidence>
<feature type="compositionally biased region" description="Polar residues" evidence="10">
    <location>
        <begin position="26"/>
        <end position="39"/>
    </location>
</feature>
<organism evidence="13">
    <name type="scientific">Phallusia mammillata</name>
    <dbReference type="NCBI Taxonomy" id="59560"/>
    <lineage>
        <taxon>Eukaryota</taxon>
        <taxon>Metazoa</taxon>
        <taxon>Chordata</taxon>
        <taxon>Tunicata</taxon>
        <taxon>Ascidiacea</taxon>
        <taxon>Phlebobranchia</taxon>
        <taxon>Ascidiidae</taxon>
        <taxon>Phallusia</taxon>
    </lineage>
</organism>
<dbReference type="GO" id="GO:0032259">
    <property type="term" value="P:methylation"/>
    <property type="evidence" value="ECO:0007669"/>
    <property type="project" value="UniProtKB-KW"/>
</dbReference>
<keyword evidence="9 13" id="KW-0808">Transferase</keyword>
<accession>A0A6F9DAE6</accession>
<dbReference type="SMART" id="SM00443">
    <property type="entry name" value="G_patch"/>
    <property type="match status" value="1"/>
</dbReference>
<dbReference type="Gene3D" id="3.40.50.12760">
    <property type="match status" value="1"/>
</dbReference>